<keyword evidence="2 4" id="KW-0863">Zinc-finger</keyword>
<dbReference type="Proteomes" id="UP000789405">
    <property type="component" value="Unassembled WGS sequence"/>
</dbReference>
<feature type="compositionally biased region" description="Basic and acidic residues" evidence="5">
    <location>
        <begin position="619"/>
        <end position="636"/>
    </location>
</feature>
<dbReference type="GO" id="GO:0007010">
    <property type="term" value="P:cytoskeleton organization"/>
    <property type="evidence" value="ECO:0007669"/>
    <property type="project" value="InterPro"/>
</dbReference>
<feature type="compositionally biased region" description="Low complexity" evidence="5">
    <location>
        <begin position="384"/>
        <end position="394"/>
    </location>
</feature>
<evidence type="ECO:0000256" key="5">
    <source>
        <dbReference type="SAM" id="MobiDB-lite"/>
    </source>
</evidence>
<comment type="caution">
    <text evidence="7">The sequence shown here is derived from an EMBL/GenBank/DDBJ whole genome shotgun (WGS) entry which is preliminary data.</text>
</comment>
<name>A0A9N9N842_9GLOM</name>
<feature type="compositionally biased region" description="Low complexity" evidence="5">
    <location>
        <begin position="285"/>
        <end position="311"/>
    </location>
</feature>
<dbReference type="InterPro" id="IPR013083">
    <property type="entry name" value="Znf_RING/FYVE/PHD"/>
</dbReference>
<dbReference type="InterPro" id="IPR051834">
    <property type="entry name" value="RING_finger_E3_ligase"/>
</dbReference>
<feature type="non-terminal residue" evidence="7">
    <location>
        <position position="925"/>
    </location>
</feature>
<dbReference type="GO" id="GO:0008270">
    <property type="term" value="F:zinc ion binding"/>
    <property type="evidence" value="ECO:0007669"/>
    <property type="project" value="UniProtKB-KW"/>
</dbReference>
<dbReference type="Pfam" id="PF13639">
    <property type="entry name" value="zf-RING_2"/>
    <property type="match status" value="1"/>
</dbReference>
<feature type="region of interest" description="Disordered" evidence="5">
    <location>
        <begin position="118"/>
        <end position="187"/>
    </location>
</feature>
<evidence type="ECO:0000259" key="6">
    <source>
        <dbReference type="PROSITE" id="PS50089"/>
    </source>
</evidence>
<reference evidence="7" key="1">
    <citation type="submission" date="2021-06" db="EMBL/GenBank/DDBJ databases">
        <authorList>
            <person name="Kallberg Y."/>
            <person name="Tangrot J."/>
            <person name="Rosling A."/>
        </authorList>
    </citation>
    <scope>NUCLEOTIDE SEQUENCE</scope>
    <source>
        <strain evidence="7">MA453B</strain>
    </source>
</reference>
<feature type="compositionally biased region" description="Pro residues" evidence="5">
    <location>
        <begin position="239"/>
        <end position="249"/>
    </location>
</feature>
<keyword evidence="3" id="KW-0862">Zinc</keyword>
<dbReference type="GO" id="GO:0003779">
    <property type="term" value="F:actin binding"/>
    <property type="evidence" value="ECO:0007669"/>
    <property type="project" value="InterPro"/>
</dbReference>
<dbReference type="GO" id="GO:0006511">
    <property type="term" value="P:ubiquitin-dependent protein catabolic process"/>
    <property type="evidence" value="ECO:0007669"/>
    <property type="project" value="TreeGrafter"/>
</dbReference>
<protein>
    <submittedName>
        <fullName evidence="7">8311_t:CDS:1</fullName>
    </submittedName>
</protein>
<dbReference type="Pfam" id="PF01213">
    <property type="entry name" value="CAP_N-CM"/>
    <property type="match status" value="1"/>
</dbReference>
<gene>
    <name evidence="7" type="ORF">DERYTH_LOCUS13579</name>
</gene>
<dbReference type="GO" id="GO:0005634">
    <property type="term" value="C:nucleus"/>
    <property type="evidence" value="ECO:0007669"/>
    <property type="project" value="TreeGrafter"/>
</dbReference>
<feature type="domain" description="RING-type" evidence="6">
    <location>
        <begin position="750"/>
        <end position="791"/>
    </location>
</feature>
<feature type="region of interest" description="Disordered" evidence="5">
    <location>
        <begin position="1"/>
        <end position="44"/>
    </location>
</feature>
<dbReference type="PROSITE" id="PS01088">
    <property type="entry name" value="CAP_1"/>
    <property type="match status" value="1"/>
</dbReference>
<dbReference type="Gene3D" id="3.30.40.10">
    <property type="entry name" value="Zinc/RING finger domain, C3HC4 (zinc finger)"/>
    <property type="match status" value="1"/>
</dbReference>
<feature type="compositionally biased region" description="Polar residues" evidence="5">
    <location>
        <begin position="355"/>
        <end position="364"/>
    </location>
</feature>
<dbReference type="PANTHER" id="PTHR45931">
    <property type="entry name" value="SI:CH211-59O9.10"/>
    <property type="match status" value="1"/>
</dbReference>
<dbReference type="InterPro" id="IPR013992">
    <property type="entry name" value="Adenylate_cyclase-assoc_CAP_N"/>
</dbReference>
<feature type="region of interest" description="Disordered" evidence="5">
    <location>
        <begin position="284"/>
        <end position="394"/>
    </location>
</feature>
<evidence type="ECO:0000256" key="4">
    <source>
        <dbReference type="PROSITE-ProRule" id="PRU00175"/>
    </source>
</evidence>
<dbReference type="PROSITE" id="PS50089">
    <property type="entry name" value="ZF_RING_2"/>
    <property type="match status" value="1"/>
</dbReference>
<dbReference type="GO" id="GO:0061630">
    <property type="term" value="F:ubiquitin protein ligase activity"/>
    <property type="evidence" value="ECO:0007669"/>
    <property type="project" value="TreeGrafter"/>
</dbReference>
<evidence type="ECO:0000313" key="7">
    <source>
        <dbReference type="EMBL" id="CAG8710887.1"/>
    </source>
</evidence>
<keyword evidence="8" id="KW-1185">Reference proteome</keyword>
<feature type="region of interest" description="Disordered" evidence="5">
    <location>
        <begin position="525"/>
        <end position="550"/>
    </location>
</feature>
<feature type="compositionally biased region" description="Polar residues" evidence="5">
    <location>
        <begin position="312"/>
        <end position="333"/>
    </location>
</feature>
<dbReference type="EMBL" id="CAJVPY010009632">
    <property type="protein sequence ID" value="CAG8710887.1"/>
    <property type="molecule type" value="Genomic_DNA"/>
</dbReference>
<dbReference type="InterPro" id="IPR001841">
    <property type="entry name" value="Znf_RING"/>
</dbReference>
<feature type="compositionally biased region" description="Polar residues" evidence="5">
    <location>
        <begin position="118"/>
        <end position="139"/>
    </location>
</feature>
<dbReference type="OrthoDB" id="8062037at2759"/>
<accession>A0A9N9N842</accession>
<evidence type="ECO:0000256" key="2">
    <source>
        <dbReference type="ARBA" id="ARBA00022771"/>
    </source>
</evidence>
<sequence>MSFKVNDNYGFPPPQPNTFYYHASGDSDNEHEYGTPHYSNEDSNLEDEISEGENEIISDNDEQDNFTIQNREFGGDNNFNIHQNRVSNGNMNNNTSNTSYSDVYNIPPYTENFHSSQQNMFRFPNGNHQPPNYRASNNESLISQSSMPSSSFGFPESQELRNNNGADEEDEDGSSSTNSYDTSSSRKRARSISNDWTNISNPHFAPPIQFGTLEPVNRDITNRQTLNHNLRSSTHSSTPQPPPPPPPSNRSPAVNILPIIEVPPVSLSTHTNFMSQYPRTNSYESSYAQSSSTPSVSSQPSTSMRSQPQQTLYYNRTSYVNGNSRRNYPNTSHILDPPPPHLRGTNLRNSDEQHNYNNNFSSDGRTVIYPEVSSSSQERRHPHTNTNINNINNINNMNNINNSQGQRGSSSTRWLPRAEIPNRRNETLRPIIPNANFRRPPLMRQNIFSSNHPAFIGSMQDSVRAQTNDEEQDTNIEIPERSDTEVNATTNPISQNRIMPRRTEIHHDTNTRDLRSSFHSRTISTLATAAPPQAHTTRSNSTNNHSSDEQLARRIQAHEFSAINNNEEHNALARLLAGVRARPTSRRETGANPSSSTRNGSTRRDTSARVSIPRLPEVLSHHDRHHNEERGNESRSRARSGQSRNARQSGHGHYLHHFIPSYPFFGNLINSGEIELEEFLDLLPDIWGGIAENPDNYLDEDEFDSSYEGLIRLSERIGDAKPKGVPSSYINSLPTKLYSVGKSKSIEERCTICLTDYENNDRMRGLPCSHDFHQECIDNWLNNSDKCPICRRAKGVNHICHRSSPQSNHVIMDFAQSTNFFLVFIFDIINIIMAEFQSLTTLIKRLEAATSRLEDLATSSVPNVVANNLSRNSIGSQPMLASTSNNAISKSEVSLALDVYDRITEGPLKNFLELSKIIGGPISEQ</sequence>
<dbReference type="PANTHER" id="PTHR45931:SF3">
    <property type="entry name" value="RING ZINC FINGER-CONTAINING PROTEIN"/>
    <property type="match status" value="1"/>
</dbReference>
<dbReference type="SUPFAM" id="SSF57850">
    <property type="entry name" value="RING/U-box"/>
    <property type="match status" value="1"/>
</dbReference>
<dbReference type="AlphaFoldDB" id="A0A9N9N842"/>
<evidence type="ECO:0000256" key="1">
    <source>
        <dbReference type="ARBA" id="ARBA00022723"/>
    </source>
</evidence>
<dbReference type="SMART" id="SM00184">
    <property type="entry name" value="RING"/>
    <property type="match status" value="1"/>
</dbReference>
<feature type="region of interest" description="Disordered" evidence="5">
    <location>
        <begin position="579"/>
        <end position="650"/>
    </location>
</feature>
<organism evidence="7 8">
    <name type="scientific">Dentiscutata erythropus</name>
    <dbReference type="NCBI Taxonomy" id="1348616"/>
    <lineage>
        <taxon>Eukaryota</taxon>
        <taxon>Fungi</taxon>
        <taxon>Fungi incertae sedis</taxon>
        <taxon>Mucoromycota</taxon>
        <taxon>Glomeromycotina</taxon>
        <taxon>Glomeromycetes</taxon>
        <taxon>Diversisporales</taxon>
        <taxon>Gigasporaceae</taxon>
        <taxon>Dentiscutata</taxon>
    </lineage>
</organism>
<keyword evidence="1" id="KW-0479">Metal-binding</keyword>
<dbReference type="FunFam" id="3.30.40.10:FF:000388">
    <property type="entry name" value="Putative RING zinc finger domain superfamily protein"/>
    <property type="match status" value="1"/>
</dbReference>
<evidence type="ECO:0000256" key="3">
    <source>
        <dbReference type="ARBA" id="ARBA00022833"/>
    </source>
</evidence>
<feature type="compositionally biased region" description="Polar residues" evidence="5">
    <location>
        <begin position="639"/>
        <end position="648"/>
    </location>
</feature>
<feature type="compositionally biased region" description="Low complexity" evidence="5">
    <location>
        <begin position="174"/>
        <end position="183"/>
    </location>
</feature>
<proteinExistence type="predicted"/>
<feature type="compositionally biased region" description="Low complexity" evidence="5">
    <location>
        <begin position="140"/>
        <end position="151"/>
    </location>
</feature>
<feature type="compositionally biased region" description="Polar residues" evidence="5">
    <location>
        <begin position="591"/>
        <end position="600"/>
    </location>
</feature>
<evidence type="ECO:0000313" key="8">
    <source>
        <dbReference type="Proteomes" id="UP000789405"/>
    </source>
</evidence>
<feature type="compositionally biased region" description="Low complexity" evidence="5">
    <location>
        <begin position="535"/>
        <end position="545"/>
    </location>
</feature>
<dbReference type="InterPro" id="IPR018106">
    <property type="entry name" value="CAP_CS_N"/>
</dbReference>
<feature type="region of interest" description="Disordered" evidence="5">
    <location>
        <begin position="230"/>
        <end position="253"/>
    </location>
</feature>